<keyword evidence="5 6" id="KW-0472">Membrane</keyword>
<dbReference type="InterPro" id="IPR050930">
    <property type="entry name" value="MFS_Vesicular_Transporter"/>
</dbReference>
<keyword evidence="2" id="KW-0813">Transport</keyword>
<proteinExistence type="predicted"/>
<reference evidence="8 9" key="1">
    <citation type="submission" date="2014-06" db="EMBL/GenBank/DDBJ databases">
        <authorList>
            <person name="Swart Estienne"/>
        </authorList>
    </citation>
    <scope>NUCLEOTIDE SEQUENCE [LARGE SCALE GENOMIC DNA]</scope>
    <source>
        <strain evidence="8 9">130c</strain>
    </source>
</reference>
<feature type="transmembrane region" description="Helical" evidence="6">
    <location>
        <begin position="65"/>
        <end position="85"/>
    </location>
</feature>
<feature type="transmembrane region" description="Helical" evidence="6">
    <location>
        <begin position="208"/>
        <end position="223"/>
    </location>
</feature>
<dbReference type="Proteomes" id="UP000039865">
    <property type="component" value="Unassembled WGS sequence"/>
</dbReference>
<dbReference type="PROSITE" id="PS50850">
    <property type="entry name" value="MFS"/>
    <property type="match status" value="1"/>
</dbReference>
<dbReference type="PANTHER" id="PTHR23506">
    <property type="entry name" value="GH10249P"/>
    <property type="match status" value="1"/>
</dbReference>
<dbReference type="InParanoid" id="A0A078A1K4"/>
<feature type="domain" description="Major facilitator superfamily (MFS) profile" evidence="7">
    <location>
        <begin position="143"/>
        <end position="337"/>
    </location>
</feature>
<name>A0A078A1K4_STYLE</name>
<dbReference type="InterPro" id="IPR020846">
    <property type="entry name" value="MFS_dom"/>
</dbReference>
<dbReference type="AlphaFoldDB" id="A0A078A1K4"/>
<evidence type="ECO:0000256" key="3">
    <source>
        <dbReference type="ARBA" id="ARBA00022692"/>
    </source>
</evidence>
<organism evidence="8 9">
    <name type="scientific">Stylonychia lemnae</name>
    <name type="common">Ciliate</name>
    <dbReference type="NCBI Taxonomy" id="5949"/>
    <lineage>
        <taxon>Eukaryota</taxon>
        <taxon>Sar</taxon>
        <taxon>Alveolata</taxon>
        <taxon>Ciliophora</taxon>
        <taxon>Intramacronucleata</taxon>
        <taxon>Spirotrichea</taxon>
        <taxon>Stichotrichia</taxon>
        <taxon>Sporadotrichida</taxon>
        <taxon>Oxytrichidae</taxon>
        <taxon>Stylonychinae</taxon>
        <taxon>Stylonychia</taxon>
    </lineage>
</organism>
<dbReference type="GO" id="GO:0016020">
    <property type="term" value="C:membrane"/>
    <property type="evidence" value="ECO:0007669"/>
    <property type="project" value="UniProtKB-SubCell"/>
</dbReference>
<dbReference type="PANTHER" id="PTHR23506:SF26">
    <property type="entry name" value="MFS-TYPE TRANSPORTER SLC18B1"/>
    <property type="match status" value="1"/>
</dbReference>
<evidence type="ECO:0000313" key="8">
    <source>
        <dbReference type="EMBL" id="CDW75990.1"/>
    </source>
</evidence>
<dbReference type="Gene3D" id="1.20.1250.20">
    <property type="entry name" value="MFS general substrate transporter like domains"/>
    <property type="match status" value="1"/>
</dbReference>
<dbReference type="InterPro" id="IPR011701">
    <property type="entry name" value="MFS"/>
</dbReference>
<protein>
    <submittedName>
        <fullName evidence="8">Permeases of the major facilitator superfamily</fullName>
    </submittedName>
</protein>
<accession>A0A078A1K4</accession>
<evidence type="ECO:0000259" key="7">
    <source>
        <dbReference type="PROSITE" id="PS50850"/>
    </source>
</evidence>
<feature type="transmembrane region" description="Helical" evidence="6">
    <location>
        <begin position="178"/>
        <end position="201"/>
    </location>
</feature>
<dbReference type="SUPFAM" id="SSF103473">
    <property type="entry name" value="MFS general substrate transporter"/>
    <property type="match status" value="1"/>
</dbReference>
<feature type="transmembrane region" description="Helical" evidence="6">
    <location>
        <begin position="235"/>
        <end position="262"/>
    </location>
</feature>
<sequence length="337" mass="38009">MAFFVLSLIFRVLSRGCQRSYLDLCLLVRTFEMNHDKDTYIGYVEMAVGVGAILGPAIASFLYDFVGYVGTFVFFSGVVFVGIILSKIRIPNTLNERTADKTITQLDNDQTTETEKQSLKQIESEGKVYSELKYIDSFKDSESFILLLTACFSVVFTLYIEAILAIQLYKIYGVQQNLVGLFFLSASFLYVIGAPLASWLAKYIHKRYIILIALIIMVFQSFLEGPSQILGMPQSLLMVSIGVSLLGFGLSLAQVPLLSELIEVLEKKNRYYSNQISDRSSSLFNSMFNLGNLIAPIVASVINDMYGYVFTCDFMMIIATIYCMLFYFTLIFGRKLD</sequence>
<evidence type="ECO:0000256" key="2">
    <source>
        <dbReference type="ARBA" id="ARBA00022448"/>
    </source>
</evidence>
<dbReference type="OrthoDB" id="298065at2759"/>
<gene>
    <name evidence="8" type="primary">Contig8310.g8862</name>
    <name evidence="8" type="ORF">STYLEM_4986</name>
</gene>
<evidence type="ECO:0000256" key="4">
    <source>
        <dbReference type="ARBA" id="ARBA00022989"/>
    </source>
</evidence>
<dbReference type="GO" id="GO:0022857">
    <property type="term" value="F:transmembrane transporter activity"/>
    <property type="evidence" value="ECO:0007669"/>
    <property type="project" value="InterPro"/>
</dbReference>
<keyword evidence="9" id="KW-1185">Reference proteome</keyword>
<evidence type="ECO:0000313" key="9">
    <source>
        <dbReference type="Proteomes" id="UP000039865"/>
    </source>
</evidence>
<evidence type="ECO:0000256" key="6">
    <source>
        <dbReference type="SAM" id="Phobius"/>
    </source>
</evidence>
<feature type="transmembrane region" description="Helical" evidence="6">
    <location>
        <begin position="144"/>
        <end position="166"/>
    </location>
</feature>
<dbReference type="Pfam" id="PF07690">
    <property type="entry name" value="MFS_1"/>
    <property type="match status" value="1"/>
</dbReference>
<dbReference type="EMBL" id="CCKQ01004837">
    <property type="protein sequence ID" value="CDW75990.1"/>
    <property type="molecule type" value="Genomic_DNA"/>
</dbReference>
<evidence type="ECO:0000256" key="5">
    <source>
        <dbReference type="ARBA" id="ARBA00023136"/>
    </source>
</evidence>
<keyword evidence="3 6" id="KW-0812">Transmembrane</keyword>
<feature type="transmembrane region" description="Helical" evidence="6">
    <location>
        <begin position="308"/>
        <end position="332"/>
    </location>
</feature>
<dbReference type="OMA" id="HKRYIIL"/>
<dbReference type="InterPro" id="IPR036259">
    <property type="entry name" value="MFS_trans_sf"/>
</dbReference>
<keyword evidence="4 6" id="KW-1133">Transmembrane helix</keyword>
<feature type="transmembrane region" description="Helical" evidence="6">
    <location>
        <begin position="283"/>
        <end position="302"/>
    </location>
</feature>
<comment type="subcellular location">
    <subcellularLocation>
        <location evidence="1">Membrane</location>
        <topology evidence="1">Multi-pass membrane protein</topology>
    </subcellularLocation>
</comment>
<evidence type="ECO:0000256" key="1">
    <source>
        <dbReference type="ARBA" id="ARBA00004141"/>
    </source>
</evidence>